<dbReference type="PANTHER" id="PTHR35807">
    <property type="entry name" value="TRANSCRIPTIONAL REGULATOR REDD-RELATED"/>
    <property type="match status" value="1"/>
</dbReference>
<dbReference type="PANTHER" id="PTHR35807:SF1">
    <property type="entry name" value="TRANSCRIPTIONAL REGULATOR REDD"/>
    <property type="match status" value="1"/>
</dbReference>
<dbReference type="Gene3D" id="1.25.40.10">
    <property type="entry name" value="Tetratricopeptide repeat domain"/>
    <property type="match status" value="1"/>
</dbReference>
<accession>A0A7W9HTM3</accession>
<evidence type="ECO:0000259" key="3">
    <source>
        <dbReference type="SMART" id="SM00382"/>
    </source>
</evidence>
<feature type="domain" description="Bacterial transcriptional activator" evidence="4">
    <location>
        <begin position="49"/>
        <end position="194"/>
    </location>
</feature>
<keyword evidence="1" id="KW-0805">Transcription regulation</keyword>
<gene>
    <name evidence="5" type="ORF">F4560_007744</name>
</gene>
<dbReference type="CDD" id="cd15831">
    <property type="entry name" value="BTAD"/>
    <property type="match status" value="1"/>
</dbReference>
<keyword evidence="5" id="KW-0238">DNA-binding</keyword>
<dbReference type="InterPro" id="IPR011990">
    <property type="entry name" value="TPR-like_helical_dom_sf"/>
</dbReference>
<evidence type="ECO:0000313" key="5">
    <source>
        <dbReference type="EMBL" id="MBB5807976.1"/>
    </source>
</evidence>
<evidence type="ECO:0000259" key="4">
    <source>
        <dbReference type="SMART" id="SM01043"/>
    </source>
</evidence>
<dbReference type="InterPro" id="IPR005158">
    <property type="entry name" value="BTAD"/>
</dbReference>
<evidence type="ECO:0000256" key="2">
    <source>
        <dbReference type="ARBA" id="ARBA00023163"/>
    </source>
</evidence>
<dbReference type="InterPro" id="IPR051677">
    <property type="entry name" value="AfsR-DnrI-RedD_regulator"/>
</dbReference>
<dbReference type="GO" id="GO:0003677">
    <property type="term" value="F:DNA binding"/>
    <property type="evidence" value="ECO:0007669"/>
    <property type="project" value="UniProtKB-KW"/>
</dbReference>
<dbReference type="EMBL" id="JACHMO010000001">
    <property type="protein sequence ID" value="MBB5807976.1"/>
    <property type="molecule type" value="Genomic_DNA"/>
</dbReference>
<keyword evidence="6" id="KW-1185">Reference proteome</keyword>
<dbReference type="SUPFAM" id="SSF48452">
    <property type="entry name" value="TPR-like"/>
    <property type="match status" value="1"/>
</dbReference>
<dbReference type="InterPro" id="IPR036388">
    <property type="entry name" value="WH-like_DNA-bd_sf"/>
</dbReference>
<dbReference type="Pfam" id="PF00931">
    <property type="entry name" value="NB-ARC"/>
    <property type="match status" value="1"/>
</dbReference>
<dbReference type="AlphaFoldDB" id="A0A7W9HTM3"/>
<protein>
    <submittedName>
        <fullName evidence="5">DNA-binding SARP family transcriptional activator</fullName>
    </submittedName>
</protein>
<dbReference type="SUPFAM" id="SSF52540">
    <property type="entry name" value="P-loop containing nucleoside triphosphate hydrolases"/>
    <property type="match status" value="1"/>
</dbReference>
<dbReference type="Gene3D" id="3.40.50.300">
    <property type="entry name" value="P-loop containing nucleotide triphosphate hydrolases"/>
    <property type="match status" value="1"/>
</dbReference>
<dbReference type="Gene3D" id="1.10.10.10">
    <property type="entry name" value="Winged helix-like DNA-binding domain superfamily/Winged helix DNA-binding domain"/>
    <property type="match status" value="1"/>
</dbReference>
<feature type="domain" description="AAA+ ATPase" evidence="3">
    <location>
        <begin position="248"/>
        <end position="403"/>
    </location>
</feature>
<dbReference type="InterPro" id="IPR003593">
    <property type="entry name" value="AAA+_ATPase"/>
</dbReference>
<sequence>MDAIWDGEPPKSYLSNLHTYVSRLRERLPGLRIDHVDGQYLLRVEPGDLDLNVFRTKVDAARLAARRGHHAVAADLYRSALALWRDDRPVADLDIAALEPEFSHCEATRLIVVEDRFESELGAGRHVEVVGELEAAVAEHPTRERLCRQLMIALCGAGRQADALAVYRTTRDTFVRALGLEPSPALRRLHQEILRGDVPEPMPEPTSEPVAVEPVFPLCQLPPDTADFAGRGAELEQVVAALRTDAASVPVVVLTGEPGVGKTALAIRVAHRLRAEFPDGQLFAHLAGTSPNPKQPRDVLGGLLRALCPNGAVIPEDLEERTAAIRACLADRRVLVVLDDAASAARVRALLPGTAGCAVLVTGRNRLNGLAGSTSVRIPPFTSDEGRALLGRIAGHERVDREHEAADEVVSLCGGVPLAVRIAGTRLAARGHMSVRVLADRLADEHGRLDELAVGGLQVRPAVARSYENLGPLARAGLRRLALLGPVDVAEDVVAAVLDVPDADGVIEELVQSSLVATRGVDAGGRPLYRLPELLRVYGVERADRDDRAAVSAAHHQAAHHQAAHS</sequence>
<dbReference type="GO" id="GO:0006355">
    <property type="term" value="P:regulation of DNA-templated transcription"/>
    <property type="evidence" value="ECO:0007669"/>
    <property type="project" value="TreeGrafter"/>
</dbReference>
<dbReference type="Proteomes" id="UP000552097">
    <property type="component" value="Unassembled WGS sequence"/>
</dbReference>
<dbReference type="GO" id="GO:0043531">
    <property type="term" value="F:ADP binding"/>
    <property type="evidence" value="ECO:0007669"/>
    <property type="project" value="InterPro"/>
</dbReference>
<proteinExistence type="predicted"/>
<keyword evidence="2" id="KW-0804">Transcription</keyword>
<dbReference type="Pfam" id="PF03704">
    <property type="entry name" value="BTAD"/>
    <property type="match status" value="1"/>
</dbReference>
<dbReference type="SMART" id="SM00382">
    <property type="entry name" value="AAA"/>
    <property type="match status" value="1"/>
</dbReference>
<name>A0A7W9HTM3_9PSEU</name>
<dbReference type="InterPro" id="IPR002182">
    <property type="entry name" value="NB-ARC"/>
</dbReference>
<reference evidence="5 6" key="1">
    <citation type="submission" date="2020-08" db="EMBL/GenBank/DDBJ databases">
        <title>Sequencing the genomes of 1000 actinobacteria strains.</title>
        <authorList>
            <person name="Klenk H.-P."/>
        </authorList>
    </citation>
    <scope>NUCLEOTIDE SEQUENCE [LARGE SCALE GENOMIC DNA]</scope>
    <source>
        <strain evidence="5 6">DSM 45486</strain>
    </source>
</reference>
<dbReference type="InterPro" id="IPR027417">
    <property type="entry name" value="P-loop_NTPase"/>
</dbReference>
<dbReference type="PRINTS" id="PR00364">
    <property type="entry name" value="DISEASERSIST"/>
</dbReference>
<organism evidence="5 6">
    <name type="scientific">Saccharothrix ecbatanensis</name>
    <dbReference type="NCBI Taxonomy" id="1105145"/>
    <lineage>
        <taxon>Bacteria</taxon>
        <taxon>Bacillati</taxon>
        <taxon>Actinomycetota</taxon>
        <taxon>Actinomycetes</taxon>
        <taxon>Pseudonocardiales</taxon>
        <taxon>Pseudonocardiaceae</taxon>
        <taxon>Saccharothrix</taxon>
    </lineage>
</organism>
<evidence type="ECO:0000313" key="6">
    <source>
        <dbReference type="Proteomes" id="UP000552097"/>
    </source>
</evidence>
<dbReference type="SMART" id="SM01043">
    <property type="entry name" value="BTAD"/>
    <property type="match status" value="1"/>
</dbReference>
<comment type="caution">
    <text evidence="5">The sequence shown here is derived from an EMBL/GenBank/DDBJ whole genome shotgun (WGS) entry which is preliminary data.</text>
</comment>
<evidence type="ECO:0000256" key="1">
    <source>
        <dbReference type="ARBA" id="ARBA00023015"/>
    </source>
</evidence>